<dbReference type="Pfam" id="PF02491">
    <property type="entry name" value="SHS2_FTSA"/>
    <property type="match status" value="1"/>
</dbReference>
<proteinExistence type="inferred from homology"/>
<gene>
    <name evidence="5 9" type="primary">ftsA</name>
    <name evidence="10" type="ORF">KEBURONENSIS_00511</name>
    <name evidence="9" type="ORF">KEBURONENSIS_00932</name>
</gene>
<comment type="subunit">
    <text evidence="5">Self-interacts. Interacts with FtsZ.</text>
</comment>
<keyword evidence="1 5" id="KW-1003">Cell membrane</keyword>
<dbReference type="Gene3D" id="3.30.420.40">
    <property type="match status" value="2"/>
</dbReference>
<dbReference type="RefSeq" id="WP_095062037.1">
    <property type="nucleotide sequence ID" value="NZ_CP123447.1"/>
</dbReference>
<evidence type="ECO:0000256" key="1">
    <source>
        <dbReference type="ARBA" id="ARBA00022475"/>
    </source>
</evidence>
<evidence type="ECO:0000256" key="5">
    <source>
        <dbReference type="HAMAP-Rule" id="MF_02033"/>
    </source>
</evidence>
<evidence type="ECO:0000256" key="3">
    <source>
        <dbReference type="ARBA" id="ARBA00023136"/>
    </source>
</evidence>
<dbReference type="EMBL" id="FXUV01000011">
    <property type="protein sequence ID" value="SMQ11927.1"/>
    <property type="molecule type" value="Genomic_DNA"/>
</dbReference>
<evidence type="ECO:0000256" key="7">
    <source>
        <dbReference type="SAM" id="MobiDB-lite"/>
    </source>
</evidence>
<comment type="similarity">
    <text evidence="5 6">Belongs to the FtsA/MreB family.</text>
</comment>
<organism evidence="9">
    <name type="scientific">Kingella negevensis</name>
    <dbReference type="NCBI Taxonomy" id="1522312"/>
    <lineage>
        <taxon>Bacteria</taxon>
        <taxon>Pseudomonadati</taxon>
        <taxon>Pseudomonadota</taxon>
        <taxon>Betaproteobacteria</taxon>
        <taxon>Neisseriales</taxon>
        <taxon>Neisseriaceae</taxon>
        <taxon>Kingella</taxon>
    </lineage>
</organism>
<dbReference type="NCBIfam" id="TIGR01174">
    <property type="entry name" value="ftsA"/>
    <property type="match status" value="1"/>
</dbReference>
<dbReference type="InterPro" id="IPR043129">
    <property type="entry name" value="ATPase_NBD"/>
</dbReference>
<reference evidence="10" key="3">
    <citation type="submission" date="2017-06" db="EMBL/GenBank/DDBJ databases">
        <authorList>
            <person name="Kim H.J."/>
            <person name="Triplett B.A."/>
        </authorList>
    </citation>
    <scope>NUCLEOTIDE SEQUENCE [LARGE SCALE GENOMIC DNA]</scope>
    <source>
        <strain evidence="10">Kingella_eburonensis</strain>
    </source>
</reference>
<dbReference type="HAMAP" id="MF_02033">
    <property type="entry name" value="FtsA"/>
    <property type="match status" value="1"/>
</dbReference>
<reference evidence="11" key="2">
    <citation type="submission" date="2017-06" db="EMBL/GenBank/DDBJ databases">
        <authorList>
            <person name="Laurent S."/>
        </authorList>
    </citation>
    <scope>NUCLEOTIDE SEQUENCE [LARGE SCALE GENOMIC DNA]</scope>
</reference>
<keyword evidence="4 5" id="KW-0131">Cell cycle</keyword>
<dbReference type="Pfam" id="PF14450">
    <property type="entry name" value="FtsA"/>
    <property type="match status" value="2"/>
</dbReference>
<evidence type="ECO:0000313" key="9">
    <source>
        <dbReference type="EMBL" id="SMQ11927.1"/>
    </source>
</evidence>
<dbReference type="SUPFAM" id="SSF53067">
    <property type="entry name" value="Actin-like ATPase domain"/>
    <property type="match status" value="2"/>
</dbReference>
<evidence type="ECO:0000313" key="10">
    <source>
        <dbReference type="EMBL" id="SNB82376.1"/>
    </source>
</evidence>
<dbReference type="GO" id="GO:0032153">
    <property type="term" value="C:cell division site"/>
    <property type="evidence" value="ECO:0007669"/>
    <property type="project" value="UniProtKB-UniRule"/>
</dbReference>
<accession>A0A238HEI6</accession>
<reference evidence="9" key="1">
    <citation type="submission" date="2017-05" db="EMBL/GenBank/DDBJ databases">
        <authorList>
            <person name="Song R."/>
            <person name="Chenine A.L."/>
            <person name="Ruprecht R.M."/>
        </authorList>
    </citation>
    <scope>NUCLEOTIDE SEQUENCE</scope>
    <source>
        <strain evidence="9">Kingella_eburonensis</strain>
    </source>
</reference>
<name>A0A238HEI6_9NEIS</name>
<dbReference type="OrthoDB" id="9810567at2"/>
<dbReference type="PANTHER" id="PTHR32432:SF4">
    <property type="entry name" value="CELL DIVISION PROTEIN FTSA"/>
    <property type="match status" value="1"/>
</dbReference>
<dbReference type="STRING" id="1522312.GCA_900177895_01349"/>
<dbReference type="EMBL" id="FXUV02000065">
    <property type="protein sequence ID" value="SNB82376.1"/>
    <property type="molecule type" value="Genomic_DNA"/>
</dbReference>
<dbReference type="InterPro" id="IPR020823">
    <property type="entry name" value="Cell_div_FtsA"/>
</dbReference>
<dbReference type="Proteomes" id="UP000215450">
    <property type="component" value="Unassembled WGS sequence"/>
</dbReference>
<feature type="domain" description="SHS2" evidence="8">
    <location>
        <begin position="8"/>
        <end position="193"/>
    </location>
</feature>
<evidence type="ECO:0000256" key="2">
    <source>
        <dbReference type="ARBA" id="ARBA00022618"/>
    </source>
</evidence>
<keyword evidence="3 5" id="KW-0472">Membrane</keyword>
<dbReference type="GO" id="GO:0009898">
    <property type="term" value="C:cytoplasmic side of plasma membrane"/>
    <property type="evidence" value="ECO:0007669"/>
    <property type="project" value="UniProtKB-UniRule"/>
</dbReference>
<evidence type="ECO:0000259" key="8">
    <source>
        <dbReference type="SMART" id="SM00842"/>
    </source>
</evidence>
<evidence type="ECO:0000256" key="4">
    <source>
        <dbReference type="ARBA" id="ARBA00023306"/>
    </source>
</evidence>
<dbReference type="InterPro" id="IPR050696">
    <property type="entry name" value="FtsA/MreB"/>
</dbReference>
<dbReference type="CDD" id="cd24048">
    <property type="entry name" value="ASKHA_NBD_FtsA"/>
    <property type="match status" value="1"/>
</dbReference>
<sequence>MAENKQYVSALDVGTSKVIALIGEVVDDEINIVGMGLSESRGLKAGMVTNIDATAQAIMQAMTEAERMAECKIRSVTTGISGNHIRSLNSQGVVKIKDGEVSKVDIDRAKDTAKAVNIPPDHQILHTVVQEYIIDNQPGVREPIGMSGVRLDTRVHIITGAVTALQNIQKCIERCQLQVDEIMLQPLVSADAVLTEDEKELGVCVIDIGGGTTDIAVYTNGAIRHTAVIPIAGDLITRDLAQALRTPYSAAERIKIFHGAALENLDGLDEMVEVPSVGDRLPRQISRRTLASVIGPRVEEILELTLNELRRAGFPEEVLTSGIVLTGGASLLRGVVELAEDVFNLPARVGVPQEAGSLSERLRNPRYATVIGLLYAAKKRAKLSGLSAGIQNRKAPANSAMPSKPVANKSRPAPIETPNDDLINNINDVENIDDGIGLDLPEPSPRKPSLWTRATRWMKNNL</sequence>
<comment type="subcellular location">
    <subcellularLocation>
        <location evidence="5">Cell membrane</location>
        <topology evidence="5">Peripheral membrane protein</topology>
        <orientation evidence="5">Cytoplasmic side</orientation>
    </subcellularLocation>
    <text evidence="5">Localizes to the Z ring in an FtsZ-dependent manner. Targeted to the membrane through a conserved C-terminal amphipathic helix.</text>
</comment>
<dbReference type="SMART" id="SM00842">
    <property type="entry name" value="FtsA"/>
    <property type="match status" value="1"/>
</dbReference>
<dbReference type="Gene3D" id="3.30.1490.110">
    <property type="match status" value="1"/>
</dbReference>
<keyword evidence="2 5" id="KW-0132">Cell division</keyword>
<evidence type="ECO:0000256" key="6">
    <source>
        <dbReference type="PIRNR" id="PIRNR003101"/>
    </source>
</evidence>
<dbReference type="AlphaFoldDB" id="A0A238HEI6"/>
<dbReference type="PIRSF" id="PIRSF003101">
    <property type="entry name" value="FtsA"/>
    <property type="match status" value="1"/>
</dbReference>
<protein>
    <recommendedName>
        <fullName evidence="5 6">Cell division protein FtsA</fullName>
    </recommendedName>
</protein>
<dbReference type="PANTHER" id="PTHR32432">
    <property type="entry name" value="CELL DIVISION PROTEIN FTSA-RELATED"/>
    <property type="match status" value="1"/>
</dbReference>
<dbReference type="GO" id="GO:0043093">
    <property type="term" value="P:FtsZ-dependent cytokinesis"/>
    <property type="evidence" value="ECO:0007669"/>
    <property type="project" value="UniProtKB-UniRule"/>
</dbReference>
<evidence type="ECO:0000313" key="11">
    <source>
        <dbReference type="Proteomes" id="UP000215450"/>
    </source>
</evidence>
<keyword evidence="11" id="KW-1185">Reference proteome</keyword>
<dbReference type="InterPro" id="IPR003494">
    <property type="entry name" value="SHS2_FtsA"/>
</dbReference>
<feature type="region of interest" description="Disordered" evidence="7">
    <location>
        <begin position="394"/>
        <end position="424"/>
    </location>
</feature>
<comment type="function">
    <text evidence="5 6">Cell division protein that is involved in the assembly of the Z ring. May serve as a membrane anchor for the Z ring.</text>
</comment>